<accession>A0A7D5R2G0</accession>
<organism evidence="1 2">
    <name type="scientific">Nitrosopumilus ureiphilus</name>
    <dbReference type="NCBI Taxonomy" id="1470067"/>
    <lineage>
        <taxon>Archaea</taxon>
        <taxon>Nitrososphaerota</taxon>
        <taxon>Nitrososphaeria</taxon>
        <taxon>Nitrosopumilales</taxon>
        <taxon>Nitrosopumilaceae</taxon>
        <taxon>Nitrosopumilus</taxon>
    </lineage>
</organism>
<reference evidence="1 2" key="1">
    <citation type="submission" date="2018-02" db="EMBL/GenBank/DDBJ databases">
        <title>Complete genome of Nitrosopumilus ureaphilus PS0.</title>
        <authorList>
            <person name="Qin W."/>
            <person name="Zheng Y."/>
            <person name="Stahl D.A."/>
        </authorList>
    </citation>
    <scope>NUCLEOTIDE SEQUENCE [LARGE SCALE GENOMIC DNA]</scope>
    <source>
        <strain evidence="1 2">PS0</strain>
    </source>
</reference>
<gene>
    <name evidence="1" type="ORF">C5F50_03470</name>
</gene>
<dbReference type="EMBL" id="CP026995">
    <property type="protein sequence ID" value="QLH06240.1"/>
    <property type="molecule type" value="Genomic_DNA"/>
</dbReference>
<name>A0A7D5R2G0_9ARCH</name>
<sequence>MGQICKGICERLKPNSMPNNLRYKSGQKRCGLYNCFLEYEGAFCPCCKTRLRSKPRSKKVWNQL</sequence>
<protein>
    <submittedName>
        <fullName evidence="1">Uncharacterized protein</fullName>
    </submittedName>
</protein>
<dbReference type="Proteomes" id="UP000509478">
    <property type="component" value="Chromosome"/>
</dbReference>
<dbReference type="KEGG" id="nue:C5F50_03470"/>
<keyword evidence="2" id="KW-1185">Reference proteome</keyword>
<evidence type="ECO:0000313" key="2">
    <source>
        <dbReference type="Proteomes" id="UP000509478"/>
    </source>
</evidence>
<dbReference type="AlphaFoldDB" id="A0A7D5R2G0"/>
<proteinExistence type="predicted"/>
<evidence type="ECO:0000313" key="1">
    <source>
        <dbReference type="EMBL" id="QLH06240.1"/>
    </source>
</evidence>